<dbReference type="Gramene" id="ONK66063">
    <property type="protein sequence ID" value="ONK66063"/>
    <property type="gene ID" value="A4U43_C06F3780"/>
</dbReference>
<protein>
    <submittedName>
        <fullName evidence="2">Uncharacterized protein</fullName>
    </submittedName>
</protein>
<dbReference type="AlphaFoldDB" id="A0A5P1EJZ4"/>
<evidence type="ECO:0000313" key="3">
    <source>
        <dbReference type="Proteomes" id="UP000243459"/>
    </source>
</evidence>
<dbReference type="Pfam" id="PF25463">
    <property type="entry name" value="DUF7899"/>
    <property type="match status" value="1"/>
</dbReference>
<feature type="region of interest" description="Disordered" evidence="1">
    <location>
        <begin position="491"/>
        <end position="543"/>
    </location>
</feature>
<accession>A0A5P1EJZ4</accession>
<dbReference type="SUPFAM" id="SSF50978">
    <property type="entry name" value="WD40 repeat-like"/>
    <property type="match status" value="1"/>
</dbReference>
<proteinExistence type="predicted"/>
<sequence>MARIKTYLWKGGPSRVVVRPSSFFASGSGSSAGKSGGKCRWREDDPRISTVTKLRRREIGERPRVSRGIGFYGPERLGIIQLQEEFDMYDDNIEFFDISVVDLEHLRNLQRLKKRSKIAEIVAVKDIIFVLSESGRGAAFSLQTKEHLCFLNTSPDQVIKGIFYNKCNESLITTWKQAPDPCMDLARFQFRSYRCNSTPMEYIGGNQLDLGFPLFGTEANLHSYVELDDINAKALTYDVSHRMYKVYELKNYSLLYSISNSDLSIGSIKMSPGILQVVYRSSCPFLKLKLLSSEDGKELKSFRLELHPEKSIEFVKHLDEKVIIKQEEENLQILDVRTLEIVDANHNRFIDDICLLHGRQIFLTFSGRKVNVWNCEGKLITEFEDHDLWYPKNNFNKYYVSSDGDVIISYCMPKGDLRPAVHFSSIHTGKRIAKVTASNPRLDIDPTGSDDGNYTFIQSLMAEALENVTAIFYDEEQDILSAQKEAKIQREMKRRRRCGRGGFGLGEKMRPPTGKKTRLRPPTGEEDEVRGDEASDWEEDEVV</sequence>
<reference evidence="3" key="1">
    <citation type="journal article" date="2017" name="Nat. Commun.">
        <title>The asparagus genome sheds light on the origin and evolution of a young Y chromosome.</title>
        <authorList>
            <person name="Harkess A."/>
            <person name="Zhou J."/>
            <person name="Xu C."/>
            <person name="Bowers J.E."/>
            <person name="Van der Hulst R."/>
            <person name="Ayyampalayam S."/>
            <person name="Mercati F."/>
            <person name="Riccardi P."/>
            <person name="McKain M.R."/>
            <person name="Kakrana A."/>
            <person name="Tang H."/>
            <person name="Ray J."/>
            <person name="Groenendijk J."/>
            <person name="Arikit S."/>
            <person name="Mathioni S.M."/>
            <person name="Nakano M."/>
            <person name="Shan H."/>
            <person name="Telgmann-Rauber A."/>
            <person name="Kanno A."/>
            <person name="Yue Z."/>
            <person name="Chen H."/>
            <person name="Li W."/>
            <person name="Chen Y."/>
            <person name="Xu X."/>
            <person name="Zhang Y."/>
            <person name="Luo S."/>
            <person name="Chen H."/>
            <person name="Gao J."/>
            <person name="Mao Z."/>
            <person name="Pires J.C."/>
            <person name="Luo M."/>
            <person name="Kudrna D."/>
            <person name="Wing R.A."/>
            <person name="Meyers B.C."/>
            <person name="Yi K."/>
            <person name="Kong H."/>
            <person name="Lavrijsen P."/>
            <person name="Sunseri F."/>
            <person name="Falavigna A."/>
            <person name="Ye Y."/>
            <person name="Leebens-Mack J.H."/>
            <person name="Chen G."/>
        </authorList>
    </citation>
    <scope>NUCLEOTIDE SEQUENCE [LARGE SCALE GENOMIC DNA]</scope>
    <source>
        <strain evidence="3">cv. DH0086</strain>
    </source>
</reference>
<keyword evidence="3" id="KW-1185">Reference proteome</keyword>
<evidence type="ECO:0000313" key="2">
    <source>
        <dbReference type="EMBL" id="ONK66063.1"/>
    </source>
</evidence>
<evidence type="ECO:0000256" key="1">
    <source>
        <dbReference type="SAM" id="MobiDB-lite"/>
    </source>
</evidence>
<gene>
    <name evidence="2" type="ORF">A4U43_C06F3780</name>
</gene>
<dbReference type="EMBL" id="CM007386">
    <property type="protein sequence ID" value="ONK66063.1"/>
    <property type="molecule type" value="Genomic_DNA"/>
</dbReference>
<dbReference type="Proteomes" id="UP000243459">
    <property type="component" value="Chromosome 6"/>
</dbReference>
<dbReference type="PANTHER" id="PTHR31789:SF9">
    <property type="entry name" value="EXPRESSED PROTEIN"/>
    <property type="match status" value="1"/>
</dbReference>
<dbReference type="InterPro" id="IPR036322">
    <property type="entry name" value="WD40_repeat_dom_sf"/>
</dbReference>
<name>A0A5P1EJZ4_ASPOF</name>
<organism evidence="2 3">
    <name type="scientific">Asparagus officinalis</name>
    <name type="common">Garden asparagus</name>
    <dbReference type="NCBI Taxonomy" id="4686"/>
    <lineage>
        <taxon>Eukaryota</taxon>
        <taxon>Viridiplantae</taxon>
        <taxon>Streptophyta</taxon>
        <taxon>Embryophyta</taxon>
        <taxon>Tracheophyta</taxon>
        <taxon>Spermatophyta</taxon>
        <taxon>Magnoliopsida</taxon>
        <taxon>Liliopsida</taxon>
        <taxon>Asparagales</taxon>
        <taxon>Asparagaceae</taxon>
        <taxon>Asparagoideae</taxon>
        <taxon>Asparagus</taxon>
    </lineage>
</organism>
<dbReference type="PANTHER" id="PTHR31789">
    <property type="entry name" value="OS05G0482600 PROTEIN"/>
    <property type="match status" value="1"/>
</dbReference>
<feature type="compositionally biased region" description="Acidic residues" evidence="1">
    <location>
        <begin position="524"/>
        <end position="543"/>
    </location>
</feature>
<dbReference type="InterPro" id="IPR057221">
    <property type="entry name" value="DUF7899"/>
</dbReference>